<protein>
    <submittedName>
        <fullName evidence="1">Gp59</fullName>
    </submittedName>
</protein>
<gene>
    <name evidence="1" type="ORF">NCTC8258_04920</name>
</gene>
<dbReference type="EMBL" id="UGXS01000004">
    <property type="protein sequence ID" value="SUH17136.1"/>
    <property type="molecule type" value="Genomic_DNA"/>
</dbReference>
<sequence>MLAEDIACRNGKQFGFDRLLPSSYLNGQRWNDEKPETIQPQSKPSSAITVSKTGYVFFDR</sequence>
<dbReference type="AlphaFoldDB" id="A0A379WEF8"/>
<proteinExistence type="predicted"/>
<evidence type="ECO:0000313" key="2">
    <source>
        <dbReference type="Proteomes" id="UP000255509"/>
    </source>
</evidence>
<organism evidence="1 2">
    <name type="scientific">Salmonella enterica I</name>
    <dbReference type="NCBI Taxonomy" id="59201"/>
    <lineage>
        <taxon>Bacteria</taxon>
        <taxon>Pseudomonadati</taxon>
        <taxon>Pseudomonadota</taxon>
        <taxon>Gammaproteobacteria</taxon>
        <taxon>Enterobacterales</taxon>
        <taxon>Enterobacteriaceae</taxon>
        <taxon>Salmonella</taxon>
    </lineage>
</organism>
<reference evidence="1 2" key="1">
    <citation type="submission" date="2018-06" db="EMBL/GenBank/DDBJ databases">
        <authorList>
            <consortium name="Pathogen Informatics"/>
            <person name="Doyle S."/>
        </authorList>
    </citation>
    <scope>NUCLEOTIDE SEQUENCE [LARGE SCALE GENOMIC DNA]</scope>
    <source>
        <strain evidence="1 2">NCTC8258</strain>
    </source>
</reference>
<accession>A0A379WEF8</accession>
<name>A0A379WEF8_SALET</name>
<dbReference type="Proteomes" id="UP000255509">
    <property type="component" value="Unassembled WGS sequence"/>
</dbReference>
<evidence type="ECO:0000313" key="1">
    <source>
        <dbReference type="EMBL" id="SUH17136.1"/>
    </source>
</evidence>